<evidence type="ECO:0000256" key="1">
    <source>
        <dbReference type="SAM" id="MobiDB-lite"/>
    </source>
</evidence>
<gene>
    <name evidence="2" type="ORF">C1I95_18585</name>
</gene>
<evidence type="ECO:0000313" key="2">
    <source>
        <dbReference type="EMBL" id="PZG15949.1"/>
    </source>
</evidence>
<sequence length="114" mass="12786">MQSDVVRRTVNTSHGPGTARCRRRQPARVLNGSSSEQHAHTAVLSSAALDGITREYPMMIARHRIVSVLRERDQQVRADWVERELPERVDLDQHAGLLATLRLDPADLADSPSR</sequence>
<keyword evidence="3" id="KW-1185">Reference proteome</keyword>
<proteinExistence type="predicted"/>
<comment type="caution">
    <text evidence="2">The sequence shown here is derived from an EMBL/GenBank/DDBJ whole genome shotgun (WGS) entry which is preliminary data.</text>
</comment>
<evidence type="ECO:0000313" key="3">
    <source>
        <dbReference type="Proteomes" id="UP000248924"/>
    </source>
</evidence>
<dbReference type="AlphaFoldDB" id="A0A2W2EGG1"/>
<feature type="compositionally biased region" description="Polar residues" evidence="1">
    <location>
        <begin position="1"/>
        <end position="15"/>
    </location>
</feature>
<name>A0A2W2EGG1_9ACTN</name>
<organism evidence="2 3">
    <name type="scientific">Micromonospora craterilacus</name>
    <dbReference type="NCBI Taxonomy" id="1655439"/>
    <lineage>
        <taxon>Bacteria</taxon>
        <taxon>Bacillati</taxon>
        <taxon>Actinomycetota</taxon>
        <taxon>Actinomycetes</taxon>
        <taxon>Micromonosporales</taxon>
        <taxon>Micromonosporaceae</taxon>
        <taxon>Micromonospora</taxon>
    </lineage>
</organism>
<reference evidence="2 3" key="1">
    <citation type="submission" date="2018-01" db="EMBL/GenBank/DDBJ databases">
        <title>Draft genome sequence of Jishengella sp. NA12.</title>
        <authorList>
            <person name="Sahin N."/>
            <person name="Ay H."/>
            <person name="Saygin H."/>
        </authorList>
    </citation>
    <scope>NUCLEOTIDE SEQUENCE [LARGE SCALE GENOMIC DNA]</scope>
    <source>
        <strain evidence="2 3">NA12</strain>
    </source>
</reference>
<feature type="region of interest" description="Disordered" evidence="1">
    <location>
        <begin position="1"/>
        <end position="40"/>
    </location>
</feature>
<dbReference type="EMBL" id="POTY01000114">
    <property type="protein sequence ID" value="PZG15949.1"/>
    <property type="molecule type" value="Genomic_DNA"/>
</dbReference>
<accession>A0A2W2EGG1</accession>
<protein>
    <submittedName>
        <fullName evidence="2">Uncharacterized protein</fullName>
    </submittedName>
</protein>
<dbReference type="Proteomes" id="UP000248924">
    <property type="component" value="Unassembled WGS sequence"/>
</dbReference>